<dbReference type="InterPro" id="IPR013057">
    <property type="entry name" value="AA_transpt_TM"/>
</dbReference>
<feature type="transmembrane region" description="Helical" evidence="6">
    <location>
        <begin position="78"/>
        <end position="100"/>
    </location>
</feature>
<organism evidence="8 9">
    <name type="scientific">Galdieria yellowstonensis</name>
    <dbReference type="NCBI Taxonomy" id="3028027"/>
    <lineage>
        <taxon>Eukaryota</taxon>
        <taxon>Rhodophyta</taxon>
        <taxon>Bangiophyceae</taxon>
        <taxon>Galdieriales</taxon>
        <taxon>Galdieriaceae</taxon>
        <taxon>Galdieria</taxon>
    </lineage>
</organism>
<feature type="transmembrane region" description="Helical" evidence="6">
    <location>
        <begin position="353"/>
        <end position="374"/>
    </location>
</feature>
<evidence type="ECO:0000313" key="9">
    <source>
        <dbReference type="Proteomes" id="UP001300502"/>
    </source>
</evidence>
<keyword evidence="9" id="KW-1185">Reference proteome</keyword>
<feature type="transmembrane region" description="Helical" evidence="6">
    <location>
        <begin position="380"/>
        <end position="402"/>
    </location>
</feature>
<dbReference type="PANTHER" id="PTHR22950">
    <property type="entry name" value="AMINO ACID TRANSPORTER"/>
    <property type="match status" value="1"/>
</dbReference>
<reference evidence="8 9" key="1">
    <citation type="submission" date="2022-07" db="EMBL/GenBank/DDBJ databases">
        <title>Genome-wide signatures of adaptation to extreme environments.</title>
        <authorList>
            <person name="Cho C.H."/>
            <person name="Yoon H.S."/>
        </authorList>
    </citation>
    <scope>NUCLEOTIDE SEQUENCE [LARGE SCALE GENOMIC DNA]</scope>
    <source>
        <strain evidence="8 9">108.79 E11</strain>
    </source>
</reference>
<keyword evidence="3 6" id="KW-1133">Transmembrane helix</keyword>
<evidence type="ECO:0000256" key="4">
    <source>
        <dbReference type="ARBA" id="ARBA00023136"/>
    </source>
</evidence>
<sequence>MESAVKEAGAIGDEISNAKNGTSVEHESLPEEEQATVDPDKMSKRYRASWFITAVLIAAETASSGMLSLPSAVQTLGYVPGTILLVYFGAVATYTGYLIHKFCENHREVRNYDEAAGIVLGRVGREVIYAGQIIFLICAMSSEIIPGGDSIGSLSSGKLCASISTLIFTVGGMIFSIPRTLKGVGILSISSLITILAASIICMVAVARQNVQSQGGPPSSDLVLKAVTHVSFYEAIVAVTDIIFAYAGHVAFINFIRELIDPKLFLKALYAAQAFIIALYILVAIYFYSFAGNSTQSPFFGDVASLPVQQAAYGVLLPNLFLAGVIYCNVTAKNILRRIPRRDWAYQVNWKSWGLWLVLMFILWTVAFLLAEAIPIFDDLIGIAAALFASQFTYGLPAAFWIYDHRREWKQRKLGMIFHSILYLISVFILVVGVYSSANAIAIAYQQNQVPTPFTCSFG</sequence>
<evidence type="ECO:0000256" key="2">
    <source>
        <dbReference type="ARBA" id="ARBA00022692"/>
    </source>
</evidence>
<feature type="transmembrane region" description="Helical" evidence="6">
    <location>
        <begin position="127"/>
        <end position="145"/>
    </location>
</feature>
<feature type="transmembrane region" description="Helical" evidence="6">
    <location>
        <begin position="184"/>
        <end position="207"/>
    </location>
</feature>
<feature type="region of interest" description="Disordered" evidence="5">
    <location>
        <begin position="16"/>
        <end position="39"/>
    </location>
</feature>
<dbReference type="GO" id="GO:0015179">
    <property type="term" value="F:L-amino acid transmembrane transporter activity"/>
    <property type="evidence" value="ECO:0007669"/>
    <property type="project" value="TreeGrafter"/>
</dbReference>
<dbReference type="AlphaFoldDB" id="A0AAV9IIP5"/>
<dbReference type="Proteomes" id="UP001300502">
    <property type="component" value="Unassembled WGS sequence"/>
</dbReference>
<feature type="transmembrane region" description="Helical" evidence="6">
    <location>
        <begin position="268"/>
        <end position="291"/>
    </location>
</feature>
<dbReference type="Pfam" id="PF01490">
    <property type="entry name" value="Aa_trans"/>
    <property type="match status" value="1"/>
</dbReference>
<feature type="transmembrane region" description="Helical" evidence="6">
    <location>
        <begin position="311"/>
        <end position="332"/>
    </location>
</feature>
<comment type="caution">
    <text evidence="8">The sequence shown here is derived from an EMBL/GenBank/DDBJ whole genome shotgun (WGS) entry which is preliminary data.</text>
</comment>
<dbReference type="EMBL" id="JANCYU010000050">
    <property type="protein sequence ID" value="KAK4527335.1"/>
    <property type="molecule type" value="Genomic_DNA"/>
</dbReference>
<evidence type="ECO:0000256" key="6">
    <source>
        <dbReference type="SAM" id="Phobius"/>
    </source>
</evidence>
<evidence type="ECO:0000256" key="3">
    <source>
        <dbReference type="ARBA" id="ARBA00022989"/>
    </source>
</evidence>
<comment type="subcellular location">
    <subcellularLocation>
        <location evidence="1">Membrane</location>
        <topology evidence="1">Multi-pass membrane protein</topology>
    </subcellularLocation>
</comment>
<keyword evidence="2 6" id="KW-0812">Transmembrane</keyword>
<feature type="transmembrane region" description="Helical" evidence="6">
    <location>
        <begin position="414"/>
        <end position="435"/>
    </location>
</feature>
<dbReference type="PANTHER" id="PTHR22950:SF479">
    <property type="entry name" value="AMINO ACID TRANSPORTER (EUROFUNG)-RELATED"/>
    <property type="match status" value="1"/>
</dbReference>
<proteinExistence type="predicted"/>
<protein>
    <recommendedName>
        <fullName evidence="7">Amino acid transporter transmembrane domain-containing protein</fullName>
    </recommendedName>
</protein>
<feature type="transmembrane region" description="Helical" evidence="6">
    <location>
        <begin position="151"/>
        <end position="177"/>
    </location>
</feature>
<keyword evidence="4 6" id="KW-0472">Membrane</keyword>
<evidence type="ECO:0000313" key="8">
    <source>
        <dbReference type="EMBL" id="KAK4527335.1"/>
    </source>
</evidence>
<accession>A0AAV9IIP5</accession>
<evidence type="ECO:0000256" key="5">
    <source>
        <dbReference type="SAM" id="MobiDB-lite"/>
    </source>
</evidence>
<name>A0AAV9IIP5_9RHOD</name>
<feature type="transmembrane region" description="Helical" evidence="6">
    <location>
        <begin position="50"/>
        <end position="72"/>
    </location>
</feature>
<feature type="transmembrane region" description="Helical" evidence="6">
    <location>
        <begin position="232"/>
        <end position="256"/>
    </location>
</feature>
<evidence type="ECO:0000259" key="7">
    <source>
        <dbReference type="Pfam" id="PF01490"/>
    </source>
</evidence>
<feature type="domain" description="Amino acid transporter transmembrane" evidence="7">
    <location>
        <begin position="48"/>
        <end position="437"/>
    </location>
</feature>
<gene>
    <name evidence="8" type="ORF">GAYE_SCF38G5257</name>
</gene>
<dbReference type="GO" id="GO:0016020">
    <property type="term" value="C:membrane"/>
    <property type="evidence" value="ECO:0007669"/>
    <property type="project" value="UniProtKB-SubCell"/>
</dbReference>
<evidence type="ECO:0000256" key="1">
    <source>
        <dbReference type="ARBA" id="ARBA00004141"/>
    </source>
</evidence>